<dbReference type="SUPFAM" id="SSF56219">
    <property type="entry name" value="DNase I-like"/>
    <property type="match status" value="1"/>
</dbReference>
<dbReference type="EMBL" id="JAUCMX010000016">
    <property type="protein sequence ID" value="KAK3520035.1"/>
    <property type="molecule type" value="Genomic_DNA"/>
</dbReference>
<dbReference type="AlphaFoldDB" id="A0AAE0QFK7"/>
<evidence type="ECO:0000259" key="1">
    <source>
        <dbReference type="PROSITE" id="PS50878"/>
    </source>
</evidence>
<feature type="domain" description="Reverse transcriptase" evidence="1">
    <location>
        <begin position="404"/>
        <end position="674"/>
    </location>
</feature>
<sequence>MGQINGSVKYPTFLETLRGVLEGAPTGDSIVLLGDFNAHVGNDSDTWRGVIGRNGPPDLNSSGVLLLDFCASHSLSITNTMFKHKGVLQYTWYQDTLGRRSMIDLVIMSSDLRPHVLDTRVKRGAELSTDHHLVVSWIRLRRRMPDRLGRPKRIVRVCWERLADPSVGGVFNSHLRESFNQIPREIGDIESEWTMFSTSIVDAAIRSCGCKVSGAGRGSNPRTQWWTLEVRDAVKLKKESYRAWLVRGTPEAAEAYRQAKRTTAVVVSEAKTRVWEEFGEAMEKDYRTASGKFWQTVRRLRRGKQLSANTVYGGGGELLVSTGDIVGRWKEYFEDLLNPTDTPSVEEPEVEDSEVDSFITQAEVTEVVQQLLGGKAPGVDEICPEYLKSLDVVGLSWLTRLCNIAWRSGTVPLDWVTGVVVPLFKKGDRRVCSNYRGITLLSLPGKVYSRVLERRVRPLVKPRIQEEQCGFRPSRGTLDQLYTLHRVLEGSWEFAQPVHMCFVDLEKAFDRVPRGILWEVLWEYGVRGPLLRAVWSLYNRSRSLVRIASCKSNLFPVHVGLRQGCPLSPVLFIVFMDRISRHSQGLEGVQFGDHRISSLIFADDVVLLASSGLDLQHALGRFAAECEAAGMRVSTSKSEAMVLDRKKVACTLQVGGEVLPQVEEFKYLWVLFTSEGRMDREIDRQIGAAAAVMRSMYRSVVVKKEPLLLHIERGQLRWLGHLFRMPPGQLPGEVFRACPTGKRPRGRPRTR</sequence>
<dbReference type="SUPFAM" id="SSF56672">
    <property type="entry name" value="DNA/RNA polymerases"/>
    <property type="match status" value="1"/>
</dbReference>
<gene>
    <name evidence="2" type="ORF">QTP70_011375</name>
</gene>
<accession>A0AAE0QFK7</accession>
<proteinExistence type="predicted"/>
<dbReference type="Gene3D" id="3.60.10.10">
    <property type="entry name" value="Endonuclease/exonuclease/phosphatase"/>
    <property type="match status" value="1"/>
</dbReference>
<dbReference type="Proteomes" id="UP001274896">
    <property type="component" value="Unassembled WGS sequence"/>
</dbReference>
<dbReference type="Pfam" id="PF00078">
    <property type="entry name" value="RVT_1"/>
    <property type="match status" value="1"/>
</dbReference>
<dbReference type="InterPro" id="IPR000477">
    <property type="entry name" value="RT_dom"/>
</dbReference>
<dbReference type="CDD" id="cd01650">
    <property type="entry name" value="RT_nLTR_like"/>
    <property type="match status" value="1"/>
</dbReference>
<dbReference type="InterPro" id="IPR043502">
    <property type="entry name" value="DNA/RNA_pol_sf"/>
</dbReference>
<dbReference type="Pfam" id="PF14529">
    <property type="entry name" value="Exo_endo_phos_2"/>
    <property type="match status" value="1"/>
</dbReference>
<dbReference type="InterPro" id="IPR036691">
    <property type="entry name" value="Endo/exonu/phosph_ase_sf"/>
</dbReference>
<dbReference type="GO" id="GO:0003824">
    <property type="term" value="F:catalytic activity"/>
    <property type="evidence" value="ECO:0007669"/>
    <property type="project" value="InterPro"/>
</dbReference>
<dbReference type="PROSITE" id="PS50878">
    <property type="entry name" value="RT_POL"/>
    <property type="match status" value="1"/>
</dbReference>
<comment type="caution">
    <text evidence="2">The sequence shown here is derived from an EMBL/GenBank/DDBJ whole genome shotgun (WGS) entry which is preliminary data.</text>
</comment>
<dbReference type="PANTHER" id="PTHR47027:SF30">
    <property type="entry name" value="THAP-TYPE DOMAIN-CONTAINING PROTEIN"/>
    <property type="match status" value="1"/>
</dbReference>
<evidence type="ECO:0000313" key="3">
    <source>
        <dbReference type="Proteomes" id="UP001274896"/>
    </source>
</evidence>
<organism evidence="2 3">
    <name type="scientific">Hemibagrus guttatus</name>
    <dbReference type="NCBI Taxonomy" id="175788"/>
    <lineage>
        <taxon>Eukaryota</taxon>
        <taxon>Metazoa</taxon>
        <taxon>Chordata</taxon>
        <taxon>Craniata</taxon>
        <taxon>Vertebrata</taxon>
        <taxon>Euteleostomi</taxon>
        <taxon>Actinopterygii</taxon>
        <taxon>Neopterygii</taxon>
        <taxon>Teleostei</taxon>
        <taxon>Ostariophysi</taxon>
        <taxon>Siluriformes</taxon>
        <taxon>Bagridae</taxon>
        <taxon>Hemibagrus</taxon>
    </lineage>
</organism>
<name>A0AAE0QFK7_9TELE</name>
<dbReference type="PANTHER" id="PTHR47027">
    <property type="entry name" value="REVERSE TRANSCRIPTASE DOMAIN-CONTAINING PROTEIN"/>
    <property type="match status" value="1"/>
</dbReference>
<dbReference type="InterPro" id="IPR005135">
    <property type="entry name" value="Endo/exonuclease/phosphatase"/>
</dbReference>
<reference evidence="2" key="1">
    <citation type="submission" date="2023-06" db="EMBL/GenBank/DDBJ databases">
        <title>Male Hemibagrus guttatus genome.</title>
        <authorList>
            <person name="Bian C."/>
        </authorList>
    </citation>
    <scope>NUCLEOTIDE SEQUENCE</scope>
    <source>
        <strain evidence="2">Male_cb2023</strain>
        <tissue evidence="2">Muscle</tissue>
    </source>
</reference>
<evidence type="ECO:0000313" key="2">
    <source>
        <dbReference type="EMBL" id="KAK3520035.1"/>
    </source>
</evidence>
<keyword evidence="3" id="KW-1185">Reference proteome</keyword>
<protein>
    <recommendedName>
        <fullName evidence="1">Reverse transcriptase domain-containing protein</fullName>
    </recommendedName>
</protein>